<evidence type="ECO:0000256" key="1">
    <source>
        <dbReference type="SAM" id="MobiDB-lite"/>
    </source>
</evidence>
<protein>
    <submittedName>
        <fullName evidence="2">Uncharacterized protein</fullName>
    </submittedName>
</protein>
<sequence>MSGSSGKNTGAASGGGSTGPLAWLTPCLLRNTYMPPAAAAAAPSAMTANSAMRLSLPDEAGLSAGGFAVVEAM</sequence>
<dbReference type="Proteomes" id="UP000243680">
    <property type="component" value="Chromosome 1"/>
</dbReference>
<evidence type="ECO:0000313" key="3">
    <source>
        <dbReference type="Proteomes" id="UP000243680"/>
    </source>
</evidence>
<dbReference type="EMBL" id="CP013420">
    <property type="protein sequence ID" value="AOJ75557.1"/>
    <property type="molecule type" value="Genomic_DNA"/>
</dbReference>
<feature type="compositionally biased region" description="Low complexity" evidence="1">
    <location>
        <begin position="1"/>
        <end position="11"/>
    </location>
</feature>
<name>A0A1B4LEG5_9BURK</name>
<accession>A0A1B4LEG5</accession>
<reference evidence="2 3" key="1">
    <citation type="submission" date="2015-12" db="EMBL/GenBank/DDBJ databases">
        <title>Diversity of Burkholderia near neighbor genomes.</title>
        <authorList>
            <person name="Sahl J."/>
            <person name="Wagner D."/>
            <person name="Keim P."/>
        </authorList>
    </citation>
    <scope>NUCLEOTIDE SEQUENCE [LARGE SCALE GENOMIC DNA]</scope>
    <source>
        <strain evidence="2 3">MSMB0783</strain>
    </source>
</reference>
<proteinExistence type="predicted"/>
<dbReference type="AlphaFoldDB" id="A0A1B4LEG5"/>
<gene>
    <name evidence="2" type="ORF">WJ35_11140</name>
</gene>
<evidence type="ECO:0000313" key="2">
    <source>
        <dbReference type="EMBL" id="AOJ75557.1"/>
    </source>
</evidence>
<organism evidence="2 3">
    <name type="scientific">Burkholderia ubonensis</name>
    <dbReference type="NCBI Taxonomy" id="101571"/>
    <lineage>
        <taxon>Bacteria</taxon>
        <taxon>Pseudomonadati</taxon>
        <taxon>Pseudomonadota</taxon>
        <taxon>Betaproteobacteria</taxon>
        <taxon>Burkholderiales</taxon>
        <taxon>Burkholderiaceae</taxon>
        <taxon>Burkholderia</taxon>
        <taxon>Burkholderia cepacia complex</taxon>
    </lineage>
</organism>
<feature type="region of interest" description="Disordered" evidence="1">
    <location>
        <begin position="1"/>
        <end position="20"/>
    </location>
</feature>